<comment type="caution">
    <text evidence="2">The sequence shown here is derived from an EMBL/GenBank/DDBJ whole genome shotgun (WGS) entry which is preliminary data.</text>
</comment>
<gene>
    <name evidence="2" type="ORF">FDP41_008337</name>
</gene>
<feature type="domain" description="C2" evidence="1">
    <location>
        <begin position="110"/>
        <end position="237"/>
    </location>
</feature>
<protein>
    <recommendedName>
        <fullName evidence="1">C2 domain-containing protein</fullName>
    </recommendedName>
</protein>
<evidence type="ECO:0000259" key="1">
    <source>
        <dbReference type="PROSITE" id="PS50004"/>
    </source>
</evidence>
<proteinExistence type="predicted"/>
<reference evidence="2 3" key="1">
    <citation type="journal article" date="2019" name="Sci. Rep.">
        <title>Nanopore sequencing improves the draft genome of the human pathogenic amoeba Naegleria fowleri.</title>
        <authorList>
            <person name="Liechti N."/>
            <person name="Schurch N."/>
            <person name="Bruggmann R."/>
            <person name="Wittwer M."/>
        </authorList>
    </citation>
    <scope>NUCLEOTIDE SEQUENCE [LARGE SCALE GENOMIC DNA]</scope>
    <source>
        <strain evidence="2 3">ATCC 30894</strain>
    </source>
</reference>
<dbReference type="InterPro" id="IPR045050">
    <property type="entry name" value="Synaptotagmin_plant"/>
</dbReference>
<dbReference type="GO" id="GO:0005783">
    <property type="term" value="C:endoplasmic reticulum"/>
    <property type="evidence" value="ECO:0007669"/>
    <property type="project" value="TreeGrafter"/>
</dbReference>
<evidence type="ECO:0000313" key="2">
    <source>
        <dbReference type="EMBL" id="KAF0973130.1"/>
    </source>
</evidence>
<dbReference type="GO" id="GO:0008289">
    <property type="term" value="F:lipid binding"/>
    <property type="evidence" value="ECO:0007669"/>
    <property type="project" value="InterPro"/>
</dbReference>
<dbReference type="PROSITE" id="PS50004">
    <property type="entry name" value="C2"/>
    <property type="match status" value="2"/>
</dbReference>
<dbReference type="VEuPathDB" id="AmoebaDB:NfTy_094050"/>
<dbReference type="VEuPathDB" id="AmoebaDB:NF0034330"/>
<dbReference type="GeneID" id="68115555"/>
<dbReference type="Proteomes" id="UP000444721">
    <property type="component" value="Unassembled WGS sequence"/>
</dbReference>
<dbReference type="PANTHER" id="PTHR10774:SF190">
    <property type="entry name" value="C2 CALCIUM_LIPID-BINDING ENDONUCLEASE_EXONUCLEASE_PHOSPHATASE-RELATED"/>
    <property type="match status" value="1"/>
</dbReference>
<dbReference type="OrthoDB" id="270970at2759"/>
<accession>A0A6A5BGL3</accession>
<dbReference type="RefSeq" id="XP_044557843.1">
    <property type="nucleotide sequence ID" value="XM_044712179.1"/>
</dbReference>
<evidence type="ECO:0000313" key="3">
    <source>
        <dbReference type="Proteomes" id="UP000444721"/>
    </source>
</evidence>
<feature type="domain" description="C2" evidence="1">
    <location>
        <begin position="1"/>
        <end position="104"/>
    </location>
</feature>
<dbReference type="EMBL" id="VFQX01000061">
    <property type="protein sequence ID" value="KAF0973130.1"/>
    <property type="molecule type" value="Genomic_DNA"/>
</dbReference>
<dbReference type="Pfam" id="PF00168">
    <property type="entry name" value="C2"/>
    <property type="match status" value="2"/>
</dbReference>
<dbReference type="InterPro" id="IPR035892">
    <property type="entry name" value="C2_domain_sf"/>
</dbReference>
<keyword evidence="3" id="KW-1185">Reference proteome</keyword>
<sequence>MPNLIVTVVTGNNLEGKNFGRASDPFVTILVGPQSQKTTTKVGTIYPKWHETFAFGFVEPQFDSIYFEVFDYEANYKHKPMGNTFPIGALNETLYYRTPQQFILPLQNAKKGELIVNILALDFGLGAPVIPRVRIPTLMVHVIAGEKMVIQNGNTPDPFIIINVGPQEQRTTYKTSIQYPKWFEKFTFSHVLPESEYIIFNVHDYEVNDQHKSLGATNPIPLSSLINRVPQQFSLPIPNSKSGASLQVELLGLDF</sequence>
<dbReference type="SMART" id="SM00239">
    <property type="entry name" value="C2"/>
    <property type="match status" value="2"/>
</dbReference>
<dbReference type="VEuPathDB" id="AmoebaDB:FDP41_008337"/>
<organism evidence="2 3">
    <name type="scientific">Naegleria fowleri</name>
    <name type="common">Brain eating amoeba</name>
    <dbReference type="NCBI Taxonomy" id="5763"/>
    <lineage>
        <taxon>Eukaryota</taxon>
        <taxon>Discoba</taxon>
        <taxon>Heterolobosea</taxon>
        <taxon>Tetramitia</taxon>
        <taxon>Eutetramitia</taxon>
        <taxon>Vahlkampfiidae</taxon>
        <taxon>Naegleria</taxon>
    </lineage>
</organism>
<dbReference type="CDD" id="cd00030">
    <property type="entry name" value="C2"/>
    <property type="match status" value="2"/>
</dbReference>
<dbReference type="AlphaFoldDB" id="A0A6A5BGL3"/>
<dbReference type="VEuPathDB" id="AmoebaDB:NF0034340"/>
<dbReference type="SUPFAM" id="SSF49562">
    <property type="entry name" value="C2 domain (Calcium/lipid-binding domain, CaLB)"/>
    <property type="match status" value="2"/>
</dbReference>
<dbReference type="InterPro" id="IPR000008">
    <property type="entry name" value="C2_dom"/>
</dbReference>
<dbReference type="Gene3D" id="2.60.40.150">
    <property type="entry name" value="C2 domain"/>
    <property type="match status" value="2"/>
</dbReference>
<name>A0A6A5BGL3_NAEFO</name>
<dbReference type="PANTHER" id="PTHR10774">
    <property type="entry name" value="EXTENDED SYNAPTOTAGMIN-RELATED"/>
    <property type="match status" value="1"/>
</dbReference>